<dbReference type="Proteomes" id="UP000003250">
    <property type="component" value="Unassembled WGS sequence"/>
</dbReference>
<dbReference type="AlphaFoldDB" id="H0HQT5"/>
<evidence type="ECO:0000313" key="1">
    <source>
        <dbReference type="EMBL" id="EHK56899.1"/>
    </source>
</evidence>
<keyword evidence="2" id="KW-1185">Reference proteome</keyword>
<dbReference type="OrthoDB" id="8394026at2"/>
<reference evidence="1 2" key="1">
    <citation type="journal article" date="2012" name="J. Bacteriol.">
        <title>Draft Genome Sequence of Mesorhizobium alhagi CCNWXJ12-2T, a Novel Salt-Resistant Species Isolated from the Desert of Northwestern China.</title>
        <authorList>
            <person name="Zhou M."/>
            <person name="Chen W."/>
            <person name="Chen H."/>
            <person name="Wei G."/>
        </authorList>
    </citation>
    <scope>NUCLEOTIDE SEQUENCE [LARGE SCALE GENOMIC DNA]</scope>
    <source>
        <strain evidence="1 2">CCNWXJ12-2</strain>
    </source>
</reference>
<dbReference type="EMBL" id="AHAM01000096">
    <property type="protein sequence ID" value="EHK56899.1"/>
    <property type="molecule type" value="Genomic_DNA"/>
</dbReference>
<name>H0HQT5_9HYPH</name>
<proteinExistence type="predicted"/>
<dbReference type="PATRIC" id="fig|1107882.3.peg.2463"/>
<sequence length="139" mass="15626">MTIKLSSLKADLTREAKGDWVDFPDWPGVAFNVSSLHLPAFTIARDLMFQRLARTYKKKPVPKDVLSSELGKLYHTHILHGWRGLDVPYSPEKAGEILPDPEYRNVVAAVEWCAGTLSEVELEFVEEAEKNSDRPSSGD</sequence>
<organism evidence="1 2">
    <name type="scientific">Mesorhizobium alhagi CCNWXJ12-2</name>
    <dbReference type="NCBI Taxonomy" id="1107882"/>
    <lineage>
        <taxon>Bacteria</taxon>
        <taxon>Pseudomonadati</taxon>
        <taxon>Pseudomonadota</taxon>
        <taxon>Alphaproteobacteria</taxon>
        <taxon>Hyphomicrobiales</taxon>
        <taxon>Phyllobacteriaceae</taxon>
        <taxon>Allomesorhizobium</taxon>
    </lineage>
</organism>
<accession>H0HQT5</accession>
<protein>
    <submittedName>
        <fullName evidence="1">Uncharacterized protein</fullName>
    </submittedName>
</protein>
<gene>
    <name evidence="1" type="ORF">MAXJ12_12577</name>
</gene>
<evidence type="ECO:0000313" key="2">
    <source>
        <dbReference type="Proteomes" id="UP000003250"/>
    </source>
</evidence>
<dbReference type="RefSeq" id="WP_008836145.1">
    <property type="nucleotide sequence ID" value="NZ_AHAM01000096.1"/>
</dbReference>